<organism evidence="5 6">
    <name type="scientific">Phycomyces blakesleeanus (strain ATCC 8743b / DSM 1359 / FGSC 10004 / NBRC 33097 / NRRL 1555)</name>
    <dbReference type="NCBI Taxonomy" id="763407"/>
    <lineage>
        <taxon>Eukaryota</taxon>
        <taxon>Fungi</taxon>
        <taxon>Fungi incertae sedis</taxon>
        <taxon>Mucoromycota</taxon>
        <taxon>Mucoromycotina</taxon>
        <taxon>Mucoromycetes</taxon>
        <taxon>Mucorales</taxon>
        <taxon>Phycomycetaceae</taxon>
        <taxon>Phycomyces</taxon>
    </lineage>
</organism>
<dbReference type="GO" id="GO:0003723">
    <property type="term" value="F:RNA binding"/>
    <property type="evidence" value="ECO:0007669"/>
    <property type="project" value="UniProtKB-UniRule"/>
</dbReference>
<evidence type="ECO:0000313" key="6">
    <source>
        <dbReference type="Proteomes" id="UP000077315"/>
    </source>
</evidence>
<feature type="compositionally biased region" description="Polar residues" evidence="3">
    <location>
        <begin position="271"/>
        <end position="282"/>
    </location>
</feature>
<dbReference type="OrthoDB" id="439808at2759"/>
<dbReference type="Proteomes" id="UP000077315">
    <property type="component" value="Unassembled WGS sequence"/>
</dbReference>
<dbReference type="Gene3D" id="3.30.70.330">
    <property type="match status" value="2"/>
</dbReference>
<keyword evidence="1 2" id="KW-0694">RNA-binding</keyword>
<reference evidence="6" key="1">
    <citation type="submission" date="2015-06" db="EMBL/GenBank/DDBJ databases">
        <title>Expansion of signal transduction pathways in fungi by whole-genome duplication.</title>
        <authorList>
            <consortium name="DOE Joint Genome Institute"/>
            <person name="Corrochano L.M."/>
            <person name="Kuo A."/>
            <person name="Marcet-Houben M."/>
            <person name="Polaino S."/>
            <person name="Salamov A."/>
            <person name="Villalobos J.M."/>
            <person name="Alvarez M.I."/>
            <person name="Avalos J."/>
            <person name="Benito E.P."/>
            <person name="Benoit I."/>
            <person name="Burger G."/>
            <person name="Camino L.P."/>
            <person name="Canovas D."/>
            <person name="Cerda-Olmedo E."/>
            <person name="Cheng J.-F."/>
            <person name="Dominguez A."/>
            <person name="Elias M."/>
            <person name="Eslava A.P."/>
            <person name="Glaser F."/>
            <person name="Grimwood J."/>
            <person name="Gutierrez G."/>
            <person name="Heitman J."/>
            <person name="Henrissat B."/>
            <person name="Iturriaga E.A."/>
            <person name="Lang B.F."/>
            <person name="Lavin J.L."/>
            <person name="Lee S."/>
            <person name="Li W."/>
            <person name="Lindquist E."/>
            <person name="Lopez-Garcia S."/>
            <person name="Luque E.M."/>
            <person name="Marcos A.T."/>
            <person name="Martin J."/>
            <person name="McCluskey K."/>
            <person name="Medina H.R."/>
            <person name="Miralles-Duran A."/>
            <person name="Miyazaki A."/>
            <person name="Munoz-Torres E."/>
            <person name="Oguiza J.A."/>
            <person name="Ohm R."/>
            <person name="Olmedo M."/>
            <person name="Orejas M."/>
            <person name="Ortiz-Castellanos L."/>
            <person name="Pisabarro A.G."/>
            <person name="Rodriguez-Romero J."/>
            <person name="Ruiz-Herrera J."/>
            <person name="Ruiz-Vazquez R."/>
            <person name="Sanz C."/>
            <person name="Schackwitz W."/>
            <person name="Schmutz J."/>
            <person name="Shahriari M."/>
            <person name="Shelest E."/>
            <person name="Silva-Franco F."/>
            <person name="Soanes D."/>
            <person name="Syed K."/>
            <person name="Tagua V.G."/>
            <person name="Talbot N.J."/>
            <person name="Thon M."/>
            <person name="De vries R.P."/>
            <person name="Wiebenga A."/>
            <person name="Yadav J.S."/>
            <person name="Braun E.L."/>
            <person name="Baker S."/>
            <person name="Garre V."/>
            <person name="Horwitz B."/>
            <person name="Torres-Martinez S."/>
            <person name="Idnurm A."/>
            <person name="Herrera-Estrella A."/>
            <person name="Gabaldon T."/>
            <person name="Grigoriev I.V."/>
        </authorList>
    </citation>
    <scope>NUCLEOTIDE SEQUENCE [LARGE SCALE GENOMIC DNA]</scope>
    <source>
        <strain evidence="6">NRRL 1555(-)</strain>
    </source>
</reference>
<dbReference type="InterPro" id="IPR000504">
    <property type="entry name" value="RRM_dom"/>
</dbReference>
<gene>
    <name evidence="5" type="ORF">PHYBLDRAFT_107504</name>
</gene>
<dbReference type="InterPro" id="IPR035979">
    <property type="entry name" value="RBD_domain_sf"/>
</dbReference>
<feature type="compositionally biased region" description="Basic and acidic residues" evidence="3">
    <location>
        <begin position="218"/>
        <end position="264"/>
    </location>
</feature>
<sequence>IWVGNLAFSTTSEDIQKYFADCGEITRRIIKIRNRLSDSNYFSFAYVFFTTPEAVAKGVEKSEAKLDGRNLLIKDAKNFERKDGTTPTAKEIKKQKNPPCPTLFLGNLSFETTAEMVKAQFEWCGDIRKVRLGQFQDTGKCKGFGYIDFMNVDYATKAIRAPDKHNVDGRKVRVEFASEDAYLRGHPWLMREKKKEASGEKPAAEGAATDGKTGKTYPPREEEEWRKRRPARGDRVDKGEKGEKSEKGEYTKEYKPRDNKDKKPLRVKSGQALSEAQRQKPTVQEFKGTKIVF</sequence>
<dbReference type="EMBL" id="KV440973">
    <property type="protein sequence ID" value="OAD78578.1"/>
    <property type="molecule type" value="Genomic_DNA"/>
</dbReference>
<dbReference type="RefSeq" id="XP_018296618.1">
    <property type="nucleotide sequence ID" value="XM_018428000.1"/>
</dbReference>
<dbReference type="FunCoup" id="A0A167PUW9">
    <property type="interactions" value="420"/>
</dbReference>
<dbReference type="GO" id="GO:0005730">
    <property type="term" value="C:nucleolus"/>
    <property type="evidence" value="ECO:0007669"/>
    <property type="project" value="TreeGrafter"/>
</dbReference>
<name>A0A167PUW9_PHYB8</name>
<evidence type="ECO:0000259" key="4">
    <source>
        <dbReference type="PROSITE" id="PS50102"/>
    </source>
</evidence>
<evidence type="ECO:0000313" key="5">
    <source>
        <dbReference type="EMBL" id="OAD78578.1"/>
    </source>
</evidence>
<feature type="compositionally biased region" description="Basic and acidic residues" evidence="3">
    <location>
        <begin position="192"/>
        <end position="203"/>
    </location>
</feature>
<dbReference type="Pfam" id="PF00076">
    <property type="entry name" value="RRM_1"/>
    <property type="match status" value="2"/>
</dbReference>
<dbReference type="VEuPathDB" id="FungiDB:PHYBLDRAFT_107504"/>
<accession>A0A167PUW9</accession>
<dbReference type="STRING" id="763407.A0A167PUW9"/>
<feature type="non-terminal residue" evidence="5">
    <location>
        <position position="1"/>
    </location>
</feature>
<evidence type="ECO:0000256" key="3">
    <source>
        <dbReference type="SAM" id="MobiDB-lite"/>
    </source>
</evidence>
<dbReference type="AlphaFoldDB" id="A0A167PUW9"/>
<feature type="domain" description="RRM" evidence="4">
    <location>
        <begin position="101"/>
        <end position="179"/>
    </location>
</feature>
<keyword evidence="6" id="KW-1185">Reference proteome</keyword>
<proteinExistence type="predicted"/>
<dbReference type="SUPFAM" id="SSF54928">
    <property type="entry name" value="RNA-binding domain, RBD"/>
    <property type="match status" value="2"/>
</dbReference>
<evidence type="ECO:0000256" key="2">
    <source>
        <dbReference type="PROSITE-ProRule" id="PRU00176"/>
    </source>
</evidence>
<dbReference type="InParanoid" id="A0A167PUW9"/>
<evidence type="ECO:0000256" key="1">
    <source>
        <dbReference type="ARBA" id="ARBA00022884"/>
    </source>
</evidence>
<dbReference type="PANTHER" id="PTHR23236:SF95">
    <property type="entry name" value="NUCLEOLAR PROTEIN 13"/>
    <property type="match status" value="1"/>
</dbReference>
<feature type="region of interest" description="Disordered" evidence="3">
    <location>
        <begin position="192"/>
        <end position="293"/>
    </location>
</feature>
<feature type="domain" description="RRM" evidence="4">
    <location>
        <begin position="1"/>
        <end position="78"/>
    </location>
</feature>
<dbReference type="PANTHER" id="PTHR23236">
    <property type="entry name" value="EUKARYOTIC TRANSLATION INITIATION FACTOR 4B/4H"/>
    <property type="match status" value="1"/>
</dbReference>
<protein>
    <recommendedName>
        <fullName evidence="4">RRM domain-containing protein</fullName>
    </recommendedName>
</protein>
<dbReference type="PROSITE" id="PS50102">
    <property type="entry name" value="RRM"/>
    <property type="match status" value="2"/>
</dbReference>
<dbReference type="SMART" id="SM00360">
    <property type="entry name" value="RRM"/>
    <property type="match status" value="2"/>
</dbReference>
<dbReference type="InterPro" id="IPR012677">
    <property type="entry name" value="Nucleotide-bd_a/b_plait_sf"/>
</dbReference>
<dbReference type="GeneID" id="28988906"/>